<feature type="chain" id="PRO_5005517964" evidence="1">
    <location>
        <begin position="19"/>
        <end position="225"/>
    </location>
</feature>
<sequence length="225" mass="26070">MRALITVPVFALLSFVSLEDLTTDDISGPMKKTKTRKCYTPENPIITIGYILHGFNFTPGKLDPEFHVWQSKVLKQANEWLKDYAVSISLQNTTVAQATSTLSAKIEKWTKKGGRVYPPEILEYLKADIKKNRKYNPDIFILVTKVPLTLYIYGYGSYEPICHDVVPIFLTYNMKWITDTGDRLGQVILNSIEMNNYNDWYKMSPEDRNHYFKNCIAQRLGEDYF</sequence>
<keyword evidence="1" id="KW-0732">Signal</keyword>
<accession>A0A0K8RFT5</accession>
<dbReference type="EMBL" id="GADI01003791">
    <property type="protein sequence ID" value="JAA70017.1"/>
    <property type="molecule type" value="mRNA"/>
</dbReference>
<evidence type="ECO:0000256" key="1">
    <source>
        <dbReference type="SAM" id="SignalP"/>
    </source>
</evidence>
<proteinExistence type="evidence at transcript level"/>
<name>A0A0K8RFT5_IXORI</name>
<feature type="signal peptide" evidence="1">
    <location>
        <begin position="1"/>
        <end position="18"/>
    </location>
</feature>
<evidence type="ECO:0000313" key="2">
    <source>
        <dbReference type="EMBL" id="JAA70017.1"/>
    </source>
</evidence>
<reference evidence="2" key="1">
    <citation type="submission" date="2012-12" db="EMBL/GenBank/DDBJ databases">
        <title>Identification and characterization of a phenylalanine ammonia-lyase gene family in Isatis indigotica Fort.</title>
        <authorList>
            <person name="Liu Q."/>
            <person name="Chen J."/>
            <person name="Zhou X."/>
            <person name="Di P."/>
            <person name="Xiao Y."/>
            <person name="Xuan H."/>
            <person name="Zhang L."/>
            <person name="Chen W."/>
        </authorList>
    </citation>
    <scope>NUCLEOTIDE SEQUENCE</scope>
    <source>
        <tissue evidence="2">Salivary gland</tissue>
    </source>
</reference>
<organism evidence="2">
    <name type="scientific">Ixodes ricinus</name>
    <name type="common">Common tick</name>
    <name type="synonym">Acarus ricinus</name>
    <dbReference type="NCBI Taxonomy" id="34613"/>
    <lineage>
        <taxon>Eukaryota</taxon>
        <taxon>Metazoa</taxon>
        <taxon>Ecdysozoa</taxon>
        <taxon>Arthropoda</taxon>
        <taxon>Chelicerata</taxon>
        <taxon>Arachnida</taxon>
        <taxon>Acari</taxon>
        <taxon>Parasitiformes</taxon>
        <taxon>Ixodida</taxon>
        <taxon>Ixodoidea</taxon>
        <taxon>Ixodidae</taxon>
        <taxon>Ixodinae</taxon>
        <taxon>Ixodes</taxon>
    </lineage>
</organism>
<dbReference type="AlphaFoldDB" id="A0A0K8RFT5"/>
<protein>
    <submittedName>
        <fullName evidence="2">Putative ixodes 26 kDa salivary protein</fullName>
    </submittedName>
</protein>